<dbReference type="CDD" id="cd14958">
    <property type="entry name" value="NHL_PAL_like"/>
    <property type="match status" value="1"/>
</dbReference>
<keyword evidence="3" id="KW-0325">Glycoprotein</keyword>
<reference evidence="4" key="1">
    <citation type="submission" date="2018-05" db="EMBL/GenBank/DDBJ databases">
        <authorList>
            <person name="Lanie J.A."/>
            <person name="Ng W.-L."/>
            <person name="Kazmierczak K.M."/>
            <person name="Andrzejewski T.M."/>
            <person name="Davidsen T.M."/>
            <person name="Wayne K.J."/>
            <person name="Tettelin H."/>
            <person name="Glass J.I."/>
            <person name="Rusch D."/>
            <person name="Podicherti R."/>
            <person name="Tsui H.-C.T."/>
            <person name="Winkler M.E."/>
        </authorList>
    </citation>
    <scope>NUCLEOTIDE SEQUENCE</scope>
</reference>
<name>A0A382GRK5_9ZZZZ</name>
<dbReference type="Gene3D" id="2.120.10.30">
    <property type="entry name" value="TolB, C-terminal domain"/>
    <property type="match status" value="1"/>
</dbReference>
<evidence type="ECO:0008006" key="5">
    <source>
        <dbReference type="Google" id="ProtNLM"/>
    </source>
</evidence>
<accession>A0A382GRK5</accession>
<proteinExistence type="predicted"/>
<evidence type="ECO:0000313" key="4">
    <source>
        <dbReference type="EMBL" id="SVB77766.1"/>
    </source>
</evidence>
<dbReference type="PANTHER" id="PTHR10680">
    <property type="entry name" value="PEPTIDYL-GLYCINE ALPHA-AMIDATING MONOOXYGENASE"/>
    <property type="match status" value="1"/>
</dbReference>
<dbReference type="InterPro" id="IPR011042">
    <property type="entry name" value="6-blade_b-propeller_TolB-like"/>
</dbReference>
<dbReference type="AlphaFoldDB" id="A0A382GRK5"/>
<dbReference type="SUPFAM" id="SSF63829">
    <property type="entry name" value="Calcium-dependent phosphotriesterase"/>
    <property type="match status" value="1"/>
</dbReference>
<dbReference type="GO" id="GO:0005576">
    <property type="term" value="C:extracellular region"/>
    <property type="evidence" value="ECO:0007669"/>
    <property type="project" value="TreeGrafter"/>
</dbReference>
<evidence type="ECO:0000256" key="2">
    <source>
        <dbReference type="ARBA" id="ARBA00022737"/>
    </source>
</evidence>
<sequence>VNRLDERRQGAIVLPSVALRPKLRGLRFVTQPHCLRFRLALAVVVLLACSANAFSQVPDIRITPSNAYVIDDEFFQLPPGRRIGATSGFAIDPDGSGIWVFDRCGANDCVGSDLAPIMQFDLQGKLLNSFGANQFVRPHGLYVDRDGNVWVTDDQGPAGQDPRRDGKGHQVLKFSPEGELLMELGKAGVAGDGADEFNSPSAVLVASNGDIFVGDGHGPGSNARIVKFNARGEYLMTWGSRGTGPHQFHTPHALAMDSRGRLFVGDRGNNRVLVFDQSGNVLEEWNQFGRPSGLYIDDDDLLYVTDSSSTPSINPGFEEGIRVGSARDGRVTLFIEDPHEDGTQEGVFADRNGNIYGSLTAGMALRRYTPR</sequence>
<protein>
    <recommendedName>
        <fullName evidence="5">SMP-30/Gluconolactonase/LRE-like region domain-containing protein</fullName>
    </recommendedName>
</protein>
<dbReference type="PANTHER" id="PTHR10680:SF14">
    <property type="entry name" value="PEPTIDYL-GLYCINE ALPHA-AMIDATING MONOOXYGENASE"/>
    <property type="match status" value="1"/>
</dbReference>
<dbReference type="EMBL" id="UINC01057033">
    <property type="protein sequence ID" value="SVB77766.1"/>
    <property type="molecule type" value="Genomic_DNA"/>
</dbReference>
<dbReference type="PROSITE" id="PS51125">
    <property type="entry name" value="NHL"/>
    <property type="match status" value="2"/>
</dbReference>
<evidence type="ECO:0000256" key="3">
    <source>
        <dbReference type="ARBA" id="ARBA00023180"/>
    </source>
</evidence>
<keyword evidence="1" id="KW-0732">Signal</keyword>
<keyword evidence="2" id="KW-0677">Repeat</keyword>
<organism evidence="4">
    <name type="scientific">marine metagenome</name>
    <dbReference type="NCBI Taxonomy" id="408172"/>
    <lineage>
        <taxon>unclassified sequences</taxon>
        <taxon>metagenomes</taxon>
        <taxon>ecological metagenomes</taxon>
    </lineage>
</organism>
<dbReference type="InterPro" id="IPR001258">
    <property type="entry name" value="NHL_repeat"/>
</dbReference>
<gene>
    <name evidence="4" type="ORF">METZ01_LOCUS230620</name>
</gene>
<dbReference type="Pfam" id="PF01436">
    <property type="entry name" value="NHL"/>
    <property type="match status" value="1"/>
</dbReference>
<feature type="non-terminal residue" evidence="4">
    <location>
        <position position="1"/>
    </location>
</feature>
<evidence type="ECO:0000256" key="1">
    <source>
        <dbReference type="ARBA" id="ARBA00022729"/>
    </source>
</evidence>